<comment type="caution">
    <text evidence="2">The sequence shown here is derived from an EMBL/GenBank/DDBJ whole genome shotgun (WGS) entry which is preliminary data.</text>
</comment>
<protein>
    <submittedName>
        <fullName evidence="2">Transposase</fullName>
    </submittedName>
</protein>
<dbReference type="EMBL" id="SZUA01000002">
    <property type="protein sequence ID" value="TKR30504.1"/>
    <property type="molecule type" value="Genomic_DNA"/>
</dbReference>
<dbReference type="OrthoDB" id="9791101at2"/>
<keyword evidence="3" id="KW-1185">Reference proteome</keyword>
<dbReference type="InterPro" id="IPR052715">
    <property type="entry name" value="RAYT_transposase"/>
</dbReference>
<dbReference type="SMART" id="SM01321">
    <property type="entry name" value="Y1_Tnp"/>
    <property type="match status" value="1"/>
</dbReference>
<dbReference type="GO" id="GO:0004803">
    <property type="term" value="F:transposase activity"/>
    <property type="evidence" value="ECO:0007669"/>
    <property type="project" value="InterPro"/>
</dbReference>
<evidence type="ECO:0000313" key="2">
    <source>
        <dbReference type="EMBL" id="TKR30504.1"/>
    </source>
</evidence>
<dbReference type="Gene3D" id="3.30.70.1290">
    <property type="entry name" value="Transposase IS200-like"/>
    <property type="match status" value="1"/>
</dbReference>
<dbReference type="PANTHER" id="PTHR36966">
    <property type="entry name" value="REP-ASSOCIATED TYROSINE TRANSPOSASE"/>
    <property type="match status" value="1"/>
</dbReference>
<reference evidence="2 3" key="1">
    <citation type="submission" date="2019-04" db="EMBL/GenBank/DDBJ databases">
        <title>Reference strain of H23.</title>
        <authorList>
            <person name="Luo X."/>
        </authorList>
    </citation>
    <scope>NUCLEOTIDE SEQUENCE [LARGE SCALE GENOMIC DNA]</scope>
    <source>
        <strain evidence="2 3">H23</strain>
    </source>
</reference>
<dbReference type="Proteomes" id="UP000308707">
    <property type="component" value="Unassembled WGS sequence"/>
</dbReference>
<dbReference type="GO" id="GO:0006313">
    <property type="term" value="P:DNA transposition"/>
    <property type="evidence" value="ECO:0007669"/>
    <property type="project" value="InterPro"/>
</dbReference>
<dbReference type="Pfam" id="PF01797">
    <property type="entry name" value="Y1_Tnp"/>
    <property type="match status" value="1"/>
</dbReference>
<evidence type="ECO:0000313" key="3">
    <source>
        <dbReference type="Proteomes" id="UP000308707"/>
    </source>
</evidence>
<dbReference type="GO" id="GO:0043565">
    <property type="term" value="F:sequence-specific DNA binding"/>
    <property type="evidence" value="ECO:0007669"/>
    <property type="project" value="TreeGrafter"/>
</dbReference>
<name>A0A4U5JLV5_9GAMM</name>
<dbReference type="SUPFAM" id="SSF143422">
    <property type="entry name" value="Transposase IS200-like"/>
    <property type="match status" value="1"/>
</dbReference>
<feature type="domain" description="Transposase IS200-like" evidence="1">
    <location>
        <begin position="14"/>
        <end position="129"/>
    </location>
</feature>
<dbReference type="PANTHER" id="PTHR36966:SF1">
    <property type="entry name" value="REP-ASSOCIATED TYROSINE TRANSPOSASE"/>
    <property type="match status" value="1"/>
</dbReference>
<dbReference type="InterPro" id="IPR002686">
    <property type="entry name" value="Transposase_17"/>
</dbReference>
<proteinExistence type="predicted"/>
<organism evidence="2 3">
    <name type="scientific">Luteimonas gilva</name>
    <dbReference type="NCBI Taxonomy" id="2572684"/>
    <lineage>
        <taxon>Bacteria</taxon>
        <taxon>Pseudomonadati</taxon>
        <taxon>Pseudomonadota</taxon>
        <taxon>Gammaproteobacteria</taxon>
        <taxon>Lysobacterales</taxon>
        <taxon>Lysobacteraceae</taxon>
        <taxon>Luteimonas</taxon>
    </lineage>
</organism>
<dbReference type="RefSeq" id="WP_137266934.1">
    <property type="nucleotide sequence ID" value="NZ_SZUA01000002.1"/>
</dbReference>
<dbReference type="NCBIfam" id="NF047646">
    <property type="entry name" value="REP_Tyr_transpos"/>
    <property type="match status" value="1"/>
</dbReference>
<dbReference type="InterPro" id="IPR036515">
    <property type="entry name" value="Transposase_17_sf"/>
</dbReference>
<gene>
    <name evidence="2" type="ORF">FCE95_10320</name>
</gene>
<dbReference type="AlphaFoldDB" id="A0A4U5JLV5"/>
<evidence type="ECO:0000259" key="1">
    <source>
        <dbReference type="SMART" id="SM01321"/>
    </source>
</evidence>
<accession>A0A4U5JLV5</accession>
<sequence length="150" mass="17581">MTQQIALKRGRHSRVGQIYLVTFTTANRNPHFRNWETASFMAGLISSAEAWRRSQLLAWVLMPDHWHGLVQLGEHEDLSDCMRRLKGNTARELRRSHPYLGRIWDPGFHDRAVRKDEDLRVVARYLAMNPVRAGLVERVGDYPYWDAVWV</sequence>